<dbReference type="Gene3D" id="3.40.50.300">
    <property type="entry name" value="P-loop containing nucleotide triphosphate hydrolases"/>
    <property type="match status" value="1"/>
</dbReference>
<accession>A0AA92X988</accession>
<dbReference type="SUPFAM" id="SSF52540">
    <property type="entry name" value="P-loop containing nucleoside triphosphate hydrolases"/>
    <property type="match status" value="1"/>
</dbReference>
<evidence type="ECO:0000259" key="1">
    <source>
        <dbReference type="Pfam" id="PF07693"/>
    </source>
</evidence>
<evidence type="ECO:0000313" key="2">
    <source>
        <dbReference type="EMBL" id="RJF58345.1"/>
    </source>
</evidence>
<dbReference type="RefSeq" id="WP_119803554.1">
    <property type="nucleotide sequence ID" value="NZ_QYYG01000001.1"/>
</dbReference>
<dbReference type="InterPro" id="IPR027417">
    <property type="entry name" value="P-loop_NTPase"/>
</dbReference>
<proteinExistence type="predicted"/>
<organism evidence="2 3">
    <name type="scientific">Serratia inhibens</name>
    <dbReference type="NCBI Taxonomy" id="2338073"/>
    <lineage>
        <taxon>Bacteria</taxon>
        <taxon>Pseudomonadati</taxon>
        <taxon>Pseudomonadota</taxon>
        <taxon>Gammaproteobacteria</taxon>
        <taxon>Enterobacterales</taxon>
        <taxon>Yersiniaceae</taxon>
        <taxon>Serratia</taxon>
    </lineage>
</organism>
<feature type="domain" description="KAP NTPase" evidence="1">
    <location>
        <begin position="17"/>
        <end position="222"/>
    </location>
</feature>
<protein>
    <recommendedName>
        <fullName evidence="1">KAP NTPase domain-containing protein</fullName>
    </recommendedName>
</protein>
<dbReference type="EMBL" id="QYYG01000001">
    <property type="protein sequence ID" value="RJF58345.1"/>
    <property type="molecule type" value="Genomic_DNA"/>
</dbReference>
<dbReference type="Pfam" id="PF07693">
    <property type="entry name" value="KAP_NTPase"/>
    <property type="match status" value="1"/>
</dbReference>
<name>A0AA92X988_9GAMM</name>
<evidence type="ECO:0000313" key="3">
    <source>
        <dbReference type="Proteomes" id="UP000284338"/>
    </source>
</evidence>
<dbReference type="Proteomes" id="UP000284338">
    <property type="component" value="Unassembled WGS sequence"/>
</dbReference>
<dbReference type="AlphaFoldDB" id="A0AA92X988"/>
<dbReference type="InterPro" id="IPR011646">
    <property type="entry name" value="KAP_P-loop"/>
</dbReference>
<sequence length="556" mass="63404">MSIELIRKSISKFIAHDLPEIMVVKGEWGVGKTYFWNDTLNNANRSGGLVYKKYSYVSLFGMNSLDDLKYSIFENTINKSKVGQNATLDTFLDNAVSNAFYFSKKNAKTLKELPIVKGFMPALDKVSFLSIKETLICIDDLERRGNGLSEVDVLGLISMLKEQRDCKVIILLNESAMEGSELSKYKEKVIDYEVEFKPTTEECIKLAFTDNVNPQVKEYCYRLQIRNIRVLKKIERLSIEIEKYIKECHVKLQKEVVETLVLFMWCYYCSGSDAGVPTLEFVRDKTFDEYGSDKESNKQHDEWNQLLMSLEYYHTNELDLVISNAVTSGFFNEDDLNRALHDKNQDVIRGESGDSFSCAWKKYHNSFTIEKDEVVRAIYDSFMLNGKYVSAANLNGTITLMRNLNENEVATKIIDKYIETHADSPDSFDLDELNYAGDINDSEIISKFKAIHELGKQKETACSVLDRIAGRNGWSPIDIDVLSKTTSAEYFDLFTSDLGDKLIPFVSTCLKFGNFSSNDEAYAKITDNATSALKKIASSSEINRLRVKKFNIKLDD</sequence>
<keyword evidence="3" id="KW-1185">Reference proteome</keyword>
<reference evidence="2 3" key="1">
    <citation type="submission" date="2018-09" db="EMBL/GenBank/DDBJ databases">
        <title>Draft genome of a novel serratia sp. strain with antifungal activity.</title>
        <authorList>
            <person name="Dichmann S.I."/>
            <person name="Park B.P."/>
            <person name="Pathiraja D."/>
            <person name="Choi I.-G."/>
            <person name="Stougaard P."/>
            <person name="Hennessy R.C."/>
        </authorList>
    </citation>
    <scope>NUCLEOTIDE SEQUENCE [LARGE SCALE GENOMIC DNA]</scope>
    <source>
        <strain evidence="2 3">S40</strain>
    </source>
</reference>
<gene>
    <name evidence="2" type="ORF">D4100_06210</name>
</gene>
<comment type="caution">
    <text evidence="2">The sequence shown here is derived from an EMBL/GenBank/DDBJ whole genome shotgun (WGS) entry which is preliminary data.</text>
</comment>